<dbReference type="GO" id="GO:0043138">
    <property type="term" value="F:3'-5' DNA helicase activity"/>
    <property type="evidence" value="ECO:0007669"/>
    <property type="project" value="UniProtKB-EC"/>
</dbReference>
<keyword evidence="2 9" id="KW-0378">Hydrolase</keyword>
<evidence type="ECO:0000313" key="11">
    <source>
        <dbReference type="EMBL" id="AIL32492.1"/>
    </source>
</evidence>
<dbReference type="Proteomes" id="UP000028945">
    <property type="component" value="Chromosome"/>
</dbReference>
<dbReference type="SUPFAM" id="SSF52540">
    <property type="entry name" value="P-loop containing nucleoside triphosphate hydrolases"/>
    <property type="match status" value="1"/>
</dbReference>
<evidence type="ECO:0000313" key="12">
    <source>
        <dbReference type="Proteomes" id="UP000028945"/>
    </source>
</evidence>
<dbReference type="HOGENOM" id="CLU_006494_1_1_4"/>
<proteinExistence type="predicted"/>
<dbReference type="AlphaFoldDB" id="A0A077DG91"/>
<dbReference type="InterPro" id="IPR014016">
    <property type="entry name" value="UvrD-like_ATP-bd"/>
</dbReference>
<keyword evidence="3 9" id="KW-0347">Helicase</keyword>
<dbReference type="RefSeq" id="WP_038499183.1">
    <property type="nucleotide sequence ID" value="NZ_AFWK01000019.1"/>
</dbReference>
<comment type="catalytic activity">
    <reaction evidence="6">
        <text>Couples ATP hydrolysis with the unwinding of duplex DNA by translocating in the 3'-5' direction.</text>
        <dbReference type="EC" id="5.6.2.4"/>
    </reaction>
</comment>
<organism evidence="11 12">
    <name type="scientific">Basilea psittacipulmonis DSM 24701</name>
    <dbReference type="NCBI Taxonomy" id="1072685"/>
    <lineage>
        <taxon>Bacteria</taxon>
        <taxon>Pseudomonadati</taxon>
        <taxon>Pseudomonadota</taxon>
        <taxon>Betaproteobacteria</taxon>
        <taxon>Burkholderiales</taxon>
        <taxon>Alcaligenaceae</taxon>
        <taxon>Basilea</taxon>
    </lineage>
</organism>
<sequence>MRLNEEQREAAYAEDQNVLVLAGAGTGKTTVLIERLLYLRKQNRKVLFLAFSAEVAREIREKIAKQNIEADVFTFHALSLHLCKTLDDSRDFQVTTSSDWEQVSDITWQVCQELCEDDTQWAEFLDFLEHEEIYYSLHGTAWLHQRGLGLLSFRQDGFQSIADLRVAIALERLKCQYVYRPLIKPYPHTAYASFYLPEHDYYLNVMQDNGEYPLTSEIFEDLSLNVLHLHHVDLEAIAEKKMEHITFPNPYIQCLSAFEGDEEPVFSFHQRVHQFVQRMLDIVPASIEKTLPDSPLWHMQYIKRLVDRIAQKVILNWTETNKITFFQMIEEAKKLIINTQYQADWDDILVDEFQDLTDQQYTLLSTLRKNKPNLNLFCVGDDWQAIYEFAGSNLAYILKFEQYFGPVSLYYLTQTYRFHESISYIAQEFLLKNPKQINKNLRARKKTKGECIRVFAHHIPMKNMMKYRKCDETVMFLARCHADLPHAKIQEKWMEKYPFVRFMTMHASKGLEADHVVLLNLVKGNMPLQRDYINDYFLDWIHPKTPLDFPFEDERRLFYVALTRAKKYLWLQTDWHQPSNFLMELLALPQSERHIRFYGHQVKNYYTFQKLKRRSSPVY</sequence>
<dbReference type="STRING" id="1072685.IX83_03490"/>
<dbReference type="InterPro" id="IPR027417">
    <property type="entry name" value="P-loop_NTPase"/>
</dbReference>
<feature type="binding site" evidence="9">
    <location>
        <begin position="22"/>
        <end position="29"/>
    </location>
    <ligand>
        <name>ATP</name>
        <dbReference type="ChEBI" id="CHEBI:30616"/>
    </ligand>
</feature>
<dbReference type="PANTHER" id="PTHR11070">
    <property type="entry name" value="UVRD / RECB / PCRA DNA HELICASE FAMILY MEMBER"/>
    <property type="match status" value="1"/>
</dbReference>
<dbReference type="Gene3D" id="3.40.50.300">
    <property type="entry name" value="P-loop containing nucleotide triphosphate hydrolases"/>
    <property type="match status" value="3"/>
</dbReference>
<protein>
    <recommendedName>
        <fullName evidence="7">DNA 3'-5' helicase</fullName>
        <ecNumber evidence="7">5.6.2.4</ecNumber>
    </recommendedName>
</protein>
<dbReference type="InterPro" id="IPR014017">
    <property type="entry name" value="DNA_helicase_UvrD-like_C"/>
</dbReference>
<dbReference type="PANTHER" id="PTHR11070:SF63">
    <property type="entry name" value="DNA HELICASE IV"/>
    <property type="match status" value="1"/>
</dbReference>
<feature type="domain" description="UvrD-like helicase ATP-binding" evidence="10">
    <location>
        <begin position="1"/>
        <end position="419"/>
    </location>
</feature>
<dbReference type="InterPro" id="IPR000212">
    <property type="entry name" value="DNA_helicase_UvrD/REP"/>
</dbReference>
<evidence type="ECO:0000256" key="9">
    <source>
        <dbReference type="PROSITE-ProRule" id="PRU00560"/>
    </source>
</evidence>
<reference evidence="11 12" key="1">
    <citation type="journal article" date="2014" name="BMC Genomics">
        <title>A genomic perspective on a new bacterial genus and species from the Alcaligenaceae family, Basilea psittacipulmonis.</title>
        <authorList>
            <person name="Whiteson K.L."/>
            <person name="Hernandez D."/>
            <person name="Lazarevic V."/>
            <person name="Gaia N."/>
            <person name="Farinelli L."/>
            <person name="Francois P."/>
            <person name="Pilo P."/>
            <person name="Frey J."/>
            <person name="Schrenzel J."/>
        </authorList>
    </citation>
    <scope>NUCLEOTIDE SEQUENCE [LARGE SCALE GENOMIC DNA]</scope>
    <source>
        <strain evidence="11 12">DSM 24701</strain>
    </source>
</reference>
<evidence type="ECO:0000256" key="5">
    <source>
        <dbReference type="ARBA" id="ARBA00023235"/>
    </source>
</evidence>
<dbReference type="PROSITE" id="PS51198">
    <property type="entry name" value="UVRD_HELICASE_ATP_BIND"/>
    <property type="match status" value="1"/>
</dbReference>
<dbReference type="KEGG" id="bpsi:IX83_03490"/>
<evidence type="ECO:0000256" key="4">
    <source>
        <dbReference type="ARBA" id="ARBA00022840"/>
    </source>
</evidence>
<dbReference type="OrthoDB" id="5298826at2"/>
<keyword evidence="12" id="KW-1185">Reference proteome</keyword>
<dbReference type="Pfam" id="PF00580">
    <property type="entry name" value="UvrD-helicase"/>
    <property type="match status" value="1"/>
</dbReference>
<keyword evidence="4 9" id="KW-0067">ATP-binding</keyword>
<dbReference type="EMBL" id="CP009238">
    <property type="protein sequence ID" value="AIL32492.1"/>
    <property type="molecule type" value="Genomic_DNA"/>
</dbReference>
<dbReference type="GO" id="GO:0016887">
    <property type="term" value="F:ATP hydrolysis activity"/>
    <property type="evidence" value="ECO:0007669"/>
    <property type="project" value="RHEA"/>
</dbReference>
<evidence type="ECO:0000256" key="8">
    <source>
        <dbReference type="ARBA" id="ARBA00048988"/>
    </source>
</evidence>
<dbReference type="GO" id="GO:0005524">
    <property type="term" value="F:ATP binding"/>
    <property type="evidence" value="ECO:0007669"/>
    <property type="project" value="UniProtKB-UniRule"/>
</dbReference>
<evidence type="ECO:0000256" key="6">
    <source>
        <dbReference type="ARBA" id="ARBA00034617"/>
    </source>
</evidence>
<dbReference type="GO" id="GO:0003677">
    <property type="term" value="F:DNA binding"/>
    <property type="evidence" value="ECO:0007669"/>
    <property type="project" value="InterPro"/>
</dbReference>
<name>A0A077DG91_9BURK</name>
<evidence type="ECO:0000256" key="7">
    <source>
        <dbReference type="ARBA" id="ARBA00034808"/>
    </source>
</evidence>
<evidence type="ECO:0000256" key="2">
    <source>
        <dbReference type="ARBA" id="ARBA00022801"/>
    </source>
</evidence>
<evidence type="ECO:0000259" key="10">
    <source>
        <dbReference type="PROSITE" id="PS51198"/>
    </source>
</evidence>
<evidence type="ECO:0000256" key="3">
    <source>
        <dbReference type="ARBA" id="ARBA00022806"/>
    </source>
</evidence>
<dbReference type="eggNOG" id="COG0210">
    <property type="taxonomic scope" value="Bacteria"/>
</dbReference>
<keyword evidence="1 9" id="KW-0547">Nucleotide-binding</keyword>
<keyword evidence="5" id="KW-0413">Isomerase</keyword>
<gene>
    <name evidence="11" type="ORF">IX83_03490</name>
</gene>
<dbReference type="EC" id="5.6.2.4" evidence="7"/>
<dbReference type="GO" id="GO:0005829">
    <property type="term" value="C:cytosol"/>
    <property type="evidence" value="ECO:0007669"/>
    <property type="project" value="TreeGrafter"/>
</dbReference>
<accession>A0A077DG91</accession>
<comment type="catalytic activity">
    <reaction evidence="8">
        <text>ATP + H2O = ADP + phosphate + H(+)</text>
        <dbReference type="Rhea" id="RHEA:13065"/>
        <dbReference type="ChEBI" id="CHEBI:15377"/>
        <dbReference type="ChEBI" id="CHEBI:15378"/>
        <dbReference type="ChEBI" id="CHEBI:30616"/>
        <dbReference type="ChEBI" id="CHEBI:43474"/>
        <dbReference type="ChEBI" id="CHEBI:456216"/>
        <dbReference type="EC" id="5.6.2.4"/>
    </reaction>
</comment>
<evidence type="ECO:0000256" key="1">
    <source>
        <dbReference type="ARBA" id="ARBA00022741"/>
    </source>
</evidence>
<dbReference type="Pfam" id="PF13361">
    <property type="entry name" value="UvrD_C"/>
    <property type="match status" value="1"/>
</dbReference>
<dbReference type="GO" id="GO:0000725">
    <property type="term" value="P:recombinational repair"/>
    <property type="evidence" value="ECO:0007669"/>
    <property type="project" value="TreeGrafter"/>
</dbReference>